<dbReference type="GO" id="GO:0006493">
    <property type="term" value="P:protein O-linked glycosylation"/>
    <property type="evidence" value="ECO:0007669"/>
    <property type="project" value="InterPro"/>
</dbReference>
<feature type="transmembrane region" description="Helical" evidence="7">
    <location>
        <begin position="149"/>
        <end position="165"/>
    </location>
</feature>
<evidence type="ECO:0000256" key="4">
    <source>
        <dbReference type="ARBA" id="ARBA00022692"/>
    </source>
</evidence>
<feature type="transmembrane region" description="Helical" evidence="7">
    <location>
        <begin position="94"/>
        <end position="115"/>
    </location>
</feature>
<dbReference type="GO" id="GO:0012505">
    <property type="term" value="C:endomembrane system"/>
    <property type="evidence" value="ECO:0007669"/>
    <property type="project" value="UniProtKB-SubCell"/>
</dbReference>
<feature type="domain" description="ArnT-like N-terminal" evidence="8">
    <location>
        <begin position="75"/>
        <end position="247"/>
    </location>
</feature>
<evidence type="ECO:0000256" key="1">
    <source>
        <dbReference type="ARBA" id="ARBA00004127"/>
    </source>
</evidence>
<dbReference type="GO" id="GO:0016020">
    <property type="term" value="C:membrane"/>
    <property type="evidence" value="ECO:0007669"/>
    <property type="project" value="InterPro"/>
</dbReference>
<evidence type="ECO:0000256" key="2">
    <source>
        <dbReference type="ARBA" id="ARBA00022676"/>
    </source>
</evidence>
<gene>
    <name evidence="9" type="ORF">COS54_03590</name>
</gene>
<name>A0A2M7BAN1_9BACT</name>
<feature type="transmembrane region" description="Helical" evidence="7">
    <location>
        <begin position="201"/>
        <end position="216"/>
    </location>
</feature>
<feature type="transmembrane region" description="Helical" evidence="7">
    <location>
        <begin position="237"/>
        <end position="255"/>
    </location>
</feature>
<dbReference type="AlphaFoldDB" id="A0A2M7BAN1"/>
<comment type="subcellular location">
    <subcellularLocation>
        <location evidence="1">Endomembrane system</location>
        <topology evidence="1">Multi-pass membrane protein</topology>
    </subcellularLocation>
</comment>
<feature type="transmembrane region" description="Helical" evidence="7">
    <location>
        <begin position="362"/>
        <end position="380"/>
    </location>
</feature>
<dbReference type="GO" id="GO:0000030">
    <property type="term" value="F:mannosyltransferase activity"/>
    <property type="evidence" value="ECO:0007669"/>
    <property type="project" value="InterPro"/>
</dbReference>
<feature type="transmembrane region" description="Helical" evidence="7">
    <location>
        <begin position="177"/>
        <end position="195"/>
    </location>
</feature>
<dbReference type="EMBL" id="PEVC01000061">
    <property type="protein sequence ID" value="PIV00183.1"/>
    <property type="molecule type" value="Genomic_DNA"/>
</dbReference>
<accession>A0A2M7BAN1</accession>
<keyword evidence="5 7" id="KW-1133">Transmembrane helix</keyword>
<proteinExistence type="predicted"/>
<evidence type="ECO:0000259" key="8">
    <source>
        <dbReference type="Pfam" id="PF02366"/>
    </source>
</evidence>
<evidence type="ECO:0000256" key="6">
    <source>
        <dbReference type="ARBA" id="ARBA00023136"/>
    </source>
</evidence>
<feature type="transmembrane region" description="Helical" evidence="7">
    <location>
        <begin position="317"/>
        <end position="333"/>
    </location>
</feature>
<dbReference type="Pfam" id="PF02366">
    <property type="entry name" value="PMT"/>
    <property type="match status" value="1"/>
</dbReference>
<evidence type="ECO:0000256" key="7">
    <source>
        <dbReference type="SAM" id="Phobius"/>
    </source>
</evidence>
<protein>
    <recommendedName>
        <fullName evidence="8">ArnT-like N-terminal domain-containing protein</fullName>
    </recommendedName>
</protein>
<comment type="caution">
    <text evidence="9">The sequence shown here is derived from an EMBL/GenBank/DDBJ whole genome shotgun (WGS) entry which is preliminary data.</text>
</comment>
<dbReference type="Proteomes" id="UP000229631">
    <property type="component" value="Unassembled WGS sequence"/>
</dbReference>
<evidence type="ECO:0000313" key="9">
    <source>
        <dbReference type="EMBL" id="PIV00183.1"/>
    </source>
</evidence>
<keyword evidence="2" id="KW-0328">Glycosyltransferase</keyword>
<keyword evidence="4 7" id="KW-0812">Transmembrane</keyword>
<feature type="transmembrane region" description="Helical" evidence="7">
    <location>
        <begin position="295"/>
        <end position="310"/>
    </location>
</feature>
<reference evidence="10" key="1">
    <citation type="submission" date="2017-09" db="EMBL/GenBank/DDBJ databases">
        <title>Depth-based differentiation of microbial function through sediment-hosted aquifers and enrichment of novel symbionts in the deep terrestrial subsurface.</title>
        <authorList>
            <person name="Probst A.J."/>
            <person name="Ladd B."/>
            <person name="Jarett J.K."/>
            <person name="Geller-Mcgrath D.E."/>
            <person name="Sieber C.M.K."/>
            <person name="Emerson J.B."/>
            <person name="Anantharaman K."/>
            <person name="Thomas B.C."/>
            <person name="Malmstrom R."/>
            <person name="Stieglmeier M."/>
            <person name="Klingl A."/>
            <person name="Woyke T."/>
            <person name="Ryan C.M."/>
            <person name="Banfield J.F."/>
        </authorList>
    </citation>
    <scope>NUCLEOTIDE SEQUENCE [LARGE SCALE GENOMIC DNA]</scope>
</reference>
<evidence type="ECO:0000256" key="3">
    <source>
        <dbReference type="ARBA" id="ARBA00022679"/>
    </source>
</evidence>
<feature type="transmembrane region" description="Helical" evidence="7">
    <location>
        <begin position="7"/>
        <end position="27"/>
    </location>
</feature>
<sequence length="393" mass="45192">MRIKKDLLLLIIAALLVNLAIWLPSLISPNNEVYTLFKNYDGPNYLVIVKSWYNKAFIASHFSLPTPPEYYPAHLPGYPLTISWLNLFFKGPTAMLISTLLATILAVQAFYLFLYKFKLSENPFWLSLVFLIFPARWVTVKAVGSPEPLFIFAILASFYFFKSAFDQVANNLWSKKKNVMLDLILAGIFGALAQITKSPGILLFAGYEIYLIYKLFKEKNGKLEIKEIFHNFIKPTLPLLLIPLSALAVFVFYKLRTGDFLAYFHSGDNFHLVFPPFQSFAQNRSWLGDFWREDMVWQYLIGALAVIFLYKQKLYDLVSFAGIFFGVTLFIAHRDLARYSLPLVPFALIAFDKFIQKKEFKIALLIILPAIYLFAINFISHNTAPVADWAPYL</sequence>
<organism evidence="9 10">
    <name type="scientific">Candidatus Shapirobacteria bacterium CG03_land_8_20_14_0_80_39_12</name>
    <dbReference type="NCBI Taxonomy" id="1974879"/>
    <lineage>
        <taxon>Bacteria</taxon>
        <taxon>Candidatus Shapironibacteriota</taxon>
    </lineage>
</organism>
<keyword evidence="6 7" id="KW-0472">Membrane</keyword>
<evidence type="ECO:0000256" key="5">
    <source>
        <dbReference type="ARBA" id="ARBA00022989"/>
    </source>
</evidence>
<feature type="transmembrane region" description="Helical" evidence="7">
    <location>
        <begin position="124"/>
        <end position="143"/>
    </location>
</feature>
<dbReference type="InterPro" id="IPR003342">
    <property type="entry name" value="ArnT-like_N"/>
</dbReference>
<keyword evidence="3" id="KW-0808">Transferase</keyword>
<evidence type="ECO:0000313" key="10">
    <source>
        <dbReference type="Proteomes" id="UP000229631"/>
    </source>
</evidence>